<dbReference type="AlphaFoldDB" id="A0A7W0DLD4"/>
<feature type="compositionally biased region" description="Basic and acidic residues" evidence="1">
    <location>
        <begin position="1"/>
        <end position="16"/>
    </location>
</feature>
<dbReference type="Proteomes" id="UP000545761">
    <property type="component" value="Unassembled WGS sequence"/>
</dbReference>
<feature type="compositionally biased region" description="Basic and acidic residues" evidence="1">
    <location>
        <begin position="23"/>
        <end position="32"/>
    </location>
</feature>
<name>A0A7W0DLD4_9ACTN</name>
<sequence>MSEKKVVEVKPLDEHMTGGSEDGDVKPLDEHMTGGTEDGDVKPLDEHMTTEPSN</sequence>
<dbReference type="EMBL" id="JACEHE010000008">
    <property type="protein sequence ID" value="MBA2947110.1"/>
    <property type="molecule type" value="Genomic_DNA"/>
</dbReference>
<accession>A0A7W0DLD4</accession>
<comment type="caution">
    <text evidence="2">The sequence shown here is derived from an EMBL/GenBank/DDBJ whole genome shotgun (WGS) entry which is preliminary data.</text>
</comment>
<proteinExistence type="predicted"/>
<gene>
    <name evidence="2" type="ORF">H1D24_15210</name>
</gene>
<protein>
    <recommendedName>
        <fullName evidence="4">Sigma-like protein</fullName>
    </recommendedName>
</protein>
<dbReference type="RefSeq" id="WP_181658088.1">
    <property type="nucleotide sequence ID" value="NZ_JACEHE010000008.1"/>
</dbReference>
<evidence type="ECO:0000313" key="2">
    <source>
        <dbReference type="EMBL" id="MBA2947110.1"/>
    </source>
</evidence>
<evidence type="ECO:0000256" key="1">
    <source>
        <dbReference type="SAM" id="MobiDB-lite"/>
    </source>
</evidence>
<feature type="compositionally biased region" description="Basic and acidic residues" evidence="1">
    <location>
        <begin position="39"/>
        <end position="54"/>
    </location>
</feature>
<evidence type="ECO:0000313" key="3">
    <source>
        <dbReference type="Proteomes" id="UP000545761"/>
    </source>
</evidence>
<evidence type="ECO:0008006" key="4">
    <source>
        <dbReference type="Google" id="ProtNLM"/>
    </source>
</evidence>
<organism evidence="2 3">
    <name type="scientific">Streptomyces himalayensis subsp. himalayensis</name>
    <dbReference type="NCBI Taxonomy" id="2756131"/>
    <lineage>
        <taxon>Bacteria</taxon>
        <taxon>Bacillati</taxon>
        <taxon>Actinomycetota</taxon>
        <taxon>Actinomycetes</taxon>
        <taxon>Kitasatosporales</taxon>
        <taxon>Streptomycetaceae</taxon>
        <taxon>Streptomyces</taxon>
        <taxon>Streptomyces himalayensis</taxon>
    </lineage>
</organism>
<feature type="region of interest" description="Disordered" evidence="1">
    <location>
        <begin position="1"/>
        <end position="54"/>
    </location>
</feature>
<reference evidence="2 3" key="1">
    <citation type="submission" date="2020-07" db="EMBL/GenBank/DDBJ databases">
        <title>Streptomyces isolated from Indian soil.</title>
        <authorList>
            <person name="Mandal S."/>
            <person name="Maiti P.K."/>
        </authorList>
    </citation>
    <scope>NUCLEOTIDE SEQUENCE [LARGE SCALE GENOMIC DNA]</scope>
    <source>
        <strain evidence="2 3">PSKA28</strain>
    </source>
</reference>